<dbReference type="InterPro" id="IPR006121">
    <property type="entry name" value="HMA_dom"/>
</dbReference>
<dbReference type="SUPFAM" id="SSF55008">
    <property type="entry name" value="HMA, heavy metal-associated domain"/>
    <property type="match status" value="1"/>
</dbReference>
<keyword evidence="1" id="KW-0479">Metal-binding</keyword>
<dbReference type="CDD" id="cd00371">
    <property type="entry name" value="HMA"/>
    <property type="match status" value="1"/>
</dbReference>
<dbReference type="PANTHER" id="PTHR22814">
    <property type="entry name" value="COPPER TRANSPORT PROTEIN ATOX1-RELATED"/>
    <property type="match status" value="1"/>
</dbReference>
<accession>A0A8S9IN29</accession>
<reference evidence="4" key="1">
    <citation type="submission" date="2019-12" db="EMBL/GenBank/DDBJ databases">
        <title>Genome sequencing and annotation of Brassica cretica.</title>
        <authorList>
            <person name="Studholme D.J."/>
            <person name="Sarris P.F."/>
        </authorList>
    </citation>
    <scope>NUCLEOTIDE SEQUENCE</scope>
    <source>
        <strain evidence="4">PFS-102/07</strain>
        <tissue evidence="4">Leaf</tissue>
    </source>
</reference>
<evidence type="ECO:0000313" key="4">
    <source>
        <dbReference type="EMBL" id="KAF2570783.1"/>
    </source>
</evidence>
<dbReference type="Pfam" id="PF00403">
    <property type="entry name" value="HMA"/>
    <property type="match status" value="1"/>
</dbReference>
<dbReference type="PROSITE" id="PS50846">
    <property type="entry name" value="HMA_2"/>
    <property type="match status" value="1"/>
</dbReference>
<feature type="compositionally biased region" description="Basic and acidic residues" evidence="2">
    <location>
        <begin position="20"/>
        <end position="31"/>
    </location>
</feature>
<feature type="region of interest" description="Disordered" evidence="2">
    <location>
        <begin position="1"/>
        <end position="31"/>
    </location>
</feature>
<evidence type="ECO:0000256" key="2">
    <source>
        <dbReference type="SAM" id="MobiDB-lite"/>
    </source>
</evidence>
<comment type="caution">
    <text evidence="4">The sequence shown here is derived from an EMBL/GenBank/DDBJ whole genome shotgun (WGS) entry which is preliminary data.</text>
</comment>
<dbReference type="EMBL" id="QGKY02001015">
    <property type="protein sequence ID" value="KAF2570783.1"/>
    <property type="molecule type" value="Genomic_DNA"/>
</dbReference>
<dbReference type="AlphaFoldDB" id="A0A8S9IN29"/>
<sequence>MSTSGKLILLQAQTRPRPKKNLEKGKQCPVHDKHAEMERLQTLVSRHPHEEVPTPAQTTKLRLRPLLLSLTPGSKLNPASPDVESSVSLALGFSPIPAPSKSDSGFLQKQHAARELDSGQLPCDRMRNPNRRGKQQSLALGFSPIPAPSKSDSGFPQKQHATRELDSGQLPSGRMRNPNRGISGFPNDLRVLTQPPGLGQPPDSRNDLRKNVPLNPQILGEHAQDPPDSMRAQRKVIPALIVAYLRGQIAVLQSLKRLPILANPLPKWYVHSNDNGVPPSLTSPPTLATGGGARGSRDPSPLPLCILLRFSHIPLLRRLDRCSGLVLWHGSFCLRLVDPGLAPLLRSGGLAFKLSFWSGVEVVRCRRSSVFAWGPVRRLILHPAKSSGTLGLFLKARLLWFRLLYGCRSACDAFSFPFLRGSQRSPPLMSLRRGFIELPSVLGVSARQGLGERLRMWLSSLPVFLHLLALCSEAEHNNCDFGGLGTSSQIGALVCLIQVEVLSSGLRLLYRWWLVACDSISPSMKSCVWSVSIFWSSALGKPISTERGLIFYQRLRTHLAMLQYRQTVDLKVRMCCTGCIRIVRKAISKLRGVDSVEVEREMGRVRVVGYVDRNKVLKAVRRAGKRAEFWPYPEPPLYFTSTQNYFVDPSKEFKESYNYYRHGYNGTEQHGNIPVGSRGDDRVSNMFNDDNVNACSVM</sequence>
<gene>
    <name evidence="4" type="ORF">F2Q70_00003311</name>
</gene>
<dbReference type="Gene3D" id="3.30.70.100">
    <property type="match status" value="1"/>
</dbReference>
<organism evidence="4">
    <name type="scientific">Brassica cretica</name>
    <name type="common">Mustard</name>
    <dbReference type="NCBI Taxonomy" id="69181"/>
    <lineage>
        <taxon>Eukaryota</taxon>
        <taxon>Viridiplantae</taxon>
        <taxon>Streptophyta</taxon>
        <taxon>Embryophyta</taxon>
        <taxon>Tracheophyta</taxon>
        <taxon>Spermatophyta</taxon>
        <taxon>Magnoliopsida</taxon>
        <taxon>eudicotyledons</taxon>
        <taxon>Gunneridae</taxon>
        <taxon>Pentapetalae</taxon>
        <taxon>rosids</taxon>
        <taxon>malvids</taxon>
        <taxon>Brassicales</taxon>
        <taxon>Brassicaceae</taxon>
        <taxon>Brassiceae</taxon>
        <taxon>Brassica</taxon>
    </lineage>
</organism>
<name>A0A8S9IN29_BRACR</name>
<evidence type="ECO:0000259" key="3">
    <source>
        <dbReference type="PROSITE" id="PS50846"/>
    </source>
</evidence>
<protein>
    <recommendedName>
        <fullName evidence="3">HMA domain-containing protein</fullName>
    </recommendedName>
</protein>
<evidence type="ECO:0000256" key="1">
    <source>
        <dbReference type="ARBA" id="ARBA00022723"/>
    </source>
</evidence>
<dbReference type="GO" id="GO:0046872">
    <property type="term" value="F:metal ion binding"/>
    <property type="evidence" value="ECO:0007669"/>
    <property type="project" value="UniProtKB-KW"/>
</dbReference>
<dbReference type="InterPro" id="IPR036163">
    <property type="entry name" value="HMA_dom_sf"/>
</dbReference>
<dbReference type="PANTHER" id="PTHR22814:SF354">
    <property type="entry name" value="HEAVY METAL-ASSOCIATED ISOPRENYLATED PLANT PROTEIN 44"/>
    <property type="match status" value="1"/>
</dbReference>
<feature type="domain" description="HMA" evidence="3">
    <location>
        <begin position="565"/>
        <end position="628"/>
    </location>
</feature>
<feature type="region of interest" description="Disordered" evidence="2">
    <location>
        <begin position="99"/>
        <end position="212"/>
    </location>
</feature>
<proteinExistence type="predicted"/>